<dbReference type="RefSeq" id="XP_016974416.1">
    <property type="nucleotide sequence ID" value="XM_017118927.1"/>
</dbReference>
<protein>
    <submittedName>
        <fullName evidence="1">Uncharacterized protein LOC108041120</fullName>
    </submittedName>
</protein>
<organism evidence="1">
    <name type="scientific">Drosophila rhopaloa</name>
    <name type="common">Fruit fly</name>
    <dbReference type="NCBI Taxonomy" id="1041015"/>
    <lineage>
        <taxon>Eukaryota</taxon>
        <taxon>Metazoa</taxon>
        <taxon>Ecdysozoa</taxon>
        <taxon>Arthropoda</taxon>
        <taxon>Hexapoda</taxon>
        <taxon>Insecta</taxon>
        <taxon>Pterygota</taxon>
        <taxon>Neoptera</taxon>
        <taxon>Endopterygota</taxon>
        <taxon>Diptera</taxon>
        <taxon>Brachycera</taxon>
        <taxon>Muscomorpha</taxon>
        <taxon>Ephydroidea</taxon>
        <taxon>Drosophilidae</taxon>
        <taxon>Drosophila</taxon>
        <taxon>Sophophora</taxon>
    </lineage>
</organism>
<evidence type="ECO:0000313" key="1">
    <source>
        <dbReference type="RefSeq" id="XP_016974416.1"/>
    </source>
</evidence>
<gene>
    <name evidence="1" type="primary">LOC108041120</name>
</gene>
<dbReference type="AlphaFoldDB" id="A0A6P4EMB5"/>
<sequence length="163" mass="18597">MSEGIRRSERIRRMQLERSMASDPIPPGRTARALFILDTSSARPTRRRRIVPQVQIFSGPSFDNRTIFMPLNSSNRRNGNSLVRAVLLRGPATRPSNLERIRYTSFSQWAGHINLGPVHHYPDDITGVFLMAMIADPSLETHMRSHPSRTMSILLRIAAYFLN</sequence>
<name>A0A6P4EMB5_DRORH</name>
<accession>A0A6P4EMB5</accession>
<proteinExistence type="predicted"/>
<reference evidence="1" key="1">
    <citation type="submission" date="2025-08" db="UniProtKB">
        <authorList>
            <consortium name="RefSeq"/>
        </authorList>
    </citation>
    <scope>IDENTIFICATION</scope>
</reference>